<gene>
    <name evidence="1" type="ORF">H6G83_22980</name>
</gene>
<accession>A0ABR8D8D2</accession>
<reference evidence="1 2" key="1">
    <citation type="journal article" date="2020" name="ISME J.">
        <title>Comparative genomics reveals insights into cyanobacterial evolution and habitat adaptation.</title>
        <authorList>
            <person name="Chen M.Y."/>
            <person name="Teng W.K."/>
            <person name="Zhao L."/>
            <person name="Hu C.X."/>
            <person name="Zhou Y.K."/>
            <person name="Han B.P."/>
            <person name="Song L.R."/>
            <person name="Shu W.S."/>
        </authorList>
    </citation>
    <scope>NUCLEOTIDE SEQUENCE [LARGE SCALE GENOMIC DNA]</scope>
    <source>
        <strain evidence="1 2">FACHB-119</strain>
    </source>
</reference>
<dbReference type="RefSeq" id="WP_190476291.1">
    <property type="nucleotide sequence ID" value="NZ_JACJSG010000035.1"/>
</dbReference>
<name>A0ABR8D8D2_9NOST</name>
<keyword evidence="2" id="KW-1185">Reference proteome</keyword>
<sequence length="100" mass="11348">MIALLIINPPEHTSLVSFVIHNLKLQSLPRTGEKFNISVQKELAEAFEFLEDEVDVDLVITDIKHIYDVGEGVEEHIIKIHACIDPTFWGTTYGGEIFRV</sequence>
<dbReference type="Proteomes" id="UP000661112">
    <property type="component" value="Unassembled WGS sequence"/>
</dbReference>
<evidence type="ECO:0000313" key="2">
    <source>
        <dbReference type="Proteomes" id="UP000661112"/>
    </source>
</evidence>
<proteinExistence type="predicted"/>
<comment type="caution">
    <text evidence="1">The sequence shown here is derived from an EMBL/GenBank/DDBJ whole genome shotgun (WGS) entry which is preliminary data.</text>
</comment>
<protein>
    <submittedName>
        <fullName evidence="1">Uncharacterized protein</fullName>
    </submittedName>
</protein>
<evidence type="ECO:0000313" key="1">
    <source>
        <dbReference type="EMBL" id="MBD2503432.1"/>
    </source>
</evidence>
<dbReference type="EMBL" id="JACJSG010000035">
    <property type="protein sequence ID" value="MBD2503432.1"/>
    <property type="molecule type" value="Genomic_DNA"/>
</dbReference>
<organism evidence="1 2">
    <name type="scientific">Anabaena azotica FACHB-119</name>
    <dbReference type="NCBI Taxonomy" id="947527"/>
    <lineage>
        <taxon>Bacteria</taxon>
        <taxon>Bacillati</taxon>
        <taxon>Cyanobacteriota</taxon>
        <taxon>Cyanophyceae</taxon>
        <taxon>Nostocales</taxon>
        <taxon>Nostocaceae</taxon>
        <taxon>Anabaena</taxon>
        <taxon>Anabaena azotica</taxon>
    </lineage>
</organism>